<feature type="transmembrane region" description="Helical" evidence="7">
    <location>
        <begin position="98"/>
        <end position="120"/>
    </location>
</feature>
<feature type="domain" description="ABC transmembrane type-1" evidence="8">
    <location>
        <begin position="96"/>
        <end position="297"/>
    </location>
</feature>
<dbReference type="InterPro" id="IPR000515">
    <property type="entry name" value="MetI-like"/>
</dbReference>
<feature type="transmembrane region" description="Helical" evidence="7">
    <location>
        <begin position="171"/>
        <end position="193"/>
    </location>
</feature>
<dbReference type="Pfam" id="PF00528">
    <property type="entry name" value="BPD_transp_1"/>
    <property type="match status" value="1"/>
</dbReference>
<evidence type="ECO:0000256" key="3">
    <source>
        <dbReference type="ARBA" id="ARBA00022475"/>
    </source>
</evidence>
<dbReference type="PANTHER" id="PTHR30465">
    <property type="entry name" value="INNER MEMBRANE ABC TRANSPORTER"/>
    <property type="match status" value="1"/>
</dbReference>
<dbReference type="InterPro" id="IPR035906">
    <property type="entry name" value="MetI-like_sf"/>
</dbReference>
<dbReference type="PROSITE" id="PS50928">
    <property type="entry name" value="ABC_TM1"/>
    <property type="match status" value="1"/>
</dbReference>
<keyword evidence="2 7" id="KW-0813">Transport</keyword>
<dbReference type="EMBL" id="DWWN01000029">
    <property type="protein sequence ID" value="HJC45169.1"/>
    <property type="molecule type" value="Genomic_DNA"/>
</dbReference>
<gene>
    <name evidence="9" type="ORF">H9703_03395</name>
</gene>
<feature type="transmembrane region" description="Helical" evidence="7">
    <location>
        <begin position="232"/>
        <end position="250"/>
    </location>
</feature>
<keyword evidence="6 7" id="KW-0472">Membrane</keyword>
<evidence type="ECO:0000313" key="10">
    <source>
        <dbReference type="Proteomes" id="UP000823906"/>
    </source>
</evidence>
<reference evidence="9" key="2">
    <citation type="submission" date="2021-04" db="EMBL/GenBank/DDBJ databases">
        <authorList>
            <person name="Gilroy R."/>
        </authorList>
    </citation>
    <scope>NUCLEOTIDE SEQUENCE</scope>
    <source>
        <strain evidence="9">ChiSjej5B23-2810</strain>
    </source>
</reference>
<keyword evidence="4 7" id="KW-0812">Transmembrane</keyword>
<accession>A0A9D2P7T7</accession>
<evidence type="ECO:0000259" key="8">
    <source>
        <dbReference type="PROSITE" id="PS50928"/>
    </source>
</evidence>
<comment type="caution">
    <text evidence="9">The sequence shown here is derived from an EMBL/GenBank/DDBJ whole genome shotgun (WGS) entry which is preliminary data.</text>
</comment>
<evidence type="ECO:0000256" key="2">
    <source>
        <dbReference type="ARBA" id="ARBA00022448"/>
    </source>
</evidence>
<evidence type="ECO:0000256" key="5">
    <source>
        <dbReference type="ARBA" id="ARBA00022989"/>
    </source>
</evidence>
<dbReference type="Gene3D" id="1.10.3720.10">
    <property type="entry name" value="MetI-like"/>
    <property type="match status" value="1"/>
</dbReference>
<dbReference type="Proteomes" id="UP000823906">
    <property type="component" value="Unassembled WGS sequence"/>
</dbReference>
<reference evidence="9" key="1">
    <citation type="journal article" date="2021" name="PeerJ">
        <title>Extensive microbial diversity within the chicken gut microbiome revealed by metagenomics and culture.</title>
        <authorList>
            <person name="Gilroy R."/>
            <person name="Ravi A."/>
            <person name="Getino M."/>
            <person name="Pursley I."/>
            <person name="Horton D.L."/>
            <person name="Alikhan N.F."/>
            <person name="Baker D."/>
            <person name="Gharbi K."/>
            <person name="Hall N."/>
            <person name="Watson M."/>
            <person name="Adriaenssens E.M."/>
            <person name="Foster-Nyarko E."/>
            <person name="Jarju S."/>
            <person name="Secka A."/>
            <person name="Antonio M."/>
            <person name="Oren A."/>
            <person name="Chaudhuri R.R."/>
            <person name="La Ragione R."/>
            <person name="Hildebrand F."/>
            <person name="Pallen M.J."/>
        </authorList>
    </citation>
    <scope>NUCLEOTIDE SEQUENCE</scope>
    <source>
        <strain evidence="9">ChiSjej5B23-2810</strain>
    </source>
</reference>
<evidence type="ECO:0000256" key="1">
    <source>
        <dbReference type="ARBA" id="ARBA00004651"/>
    </source>
</evidence>
<dbReference type="GO" id="GO:0055085">
    <property type="term" value="P:transmembrane transport"/>
    <property type="evidence" value="ECO:0007669"/>
    <property type="project" value="InterPro"/>
</dbReference>
<feature type="transmembrane region" description="Helical" evidence="7">
    <location>
        <begin position="12"/>
        <end position="30"/>
    </location>
</feature>
<protein>
    <submittedName>
        <fullName evidence="9">ABC transporter permease</fullName>
    </submittedName>
</protein>
<dbReference type="Pfam" id="PF19300">
    <property type="entry name" value="BPD_transp_1_N"/>
    <property type="match status" value="1"/>
</dbReference>
<evidence type="ECO:0000256" key="6">
    <source>
        <dbReference type="ARBA" id="ARBA00023136"/>
    </source>
</evidence>
<keyword evidence="3" id="KW-1003">Cell membrane</keyword>
<evidence type="ECO:0000256" key="7">
    <source>
        <dbReference type="RuleBase" id="RU363032"/>
    </source>
</evidence>
<dbReference type="GO" id="GO:0005886">
    <property type="term" value="C:plasma membrane"/>
    <property type="evidence" value="ECO:0007669"/>
    <property type="project" value="UniProtKB-SubCell"/>
</dbReference>
<comment type="similarity">
    <text evidence="7">Belongs to the binding-protein-dependent transport system permease family.</text>
</comment>
<dbReference type="PANTHER" id="PTHR30465:SF0">
    <property type="entry name" value="OLIGOPEPTIDE TRANSPORT SYSTEM PERMEASE PROTEIN APPB"/>
    <property type="match status" value="1"/>
</dbReference>
<evidence type="ECO:0000256" key="4">
    <source>
        <dbReference type="ARBA" id="ARBA00022692"/>
    </source>
</evidence>
<name>A0A9D2P7T7_9FIRM</name>
<dbReference type="CDD" id="cd06261">
    <property type="entry name" value="TM_PBP2"/>
    <property type="match status" value="1"/>
</dbReference>
<dbReference type="AlphaFoldDB" id="A0A9D2P7T7"/>
<feature type="transmembrane region" description="Helical" evidence="7">
    <location>
        <begin position="132"/>
        <end position="151"/>
    </location>
</feature>
<evidence type="ECO:0000313" key="9">
    <source>
        <dbReference type="EMBL" id="HJC45169.1"/>
    </source>
</evidence>
<feature type="transmembrane region" description="Helical" evidence="7">
    <location>
        <begin position="279"/>
        <end position="300"/>
    </location>
</feature>
<keyword evidence="5 7" id="KW-1133">Transmembrane helix</keyword>
<proteinExistence type="inferred from homology"/>
<comment type="subcellular location">
    <subcellularLocation>
        <location evidence="1 7">Cell membrane</location>
        <topology evidence="1 7">Multi-pass membrane protein</topology>
    </subcellularLocation>
</comment>
<dbReference type="SUPFAM" id="SSF161098">
    <property type="entry name" value="MetI-like"/>
    <property type="match status" value="1"/>
</dbReference>
<organism evidence="9 10">
    <name type="scientific">Candidatus Faecalibacterium faecigallinarum</name>
    <dbReference type="NCBI Taxonomy" id="2838577"/>
    <lineage>
        <taxon>Bacteria</taxon>
        <taxon>Bacillati</taxon>
        <taxon>Bacillota</taxon>
        <taxon>Clostridia</taxon>
        <taxon>Eubacteriales</taxon>
        <taxon>Oscillospiraceae</taxon>
        <taxon>Faecalibacterium</taxon>
    </lineage>
</organism>
<sequence length="313" mass="34934">MVKYLAKRIGHSILTLFIIVTLVFCLLRLMPVEGYFANYEKMTETQIQAGLQSMGLLDPLPVQIFRFWRDAFQGDLGVSHIYRVNVPVVDILADKLPISIQMGVTAMVVSLILGIPLGLVMGRFKHRLPDKIGTAIVILIQAVPAAVYYLYIQMYGTTALNVGLLFNADNLRYWILPVFSMSLGNIAFYAMWLRRYMVDESNKDYVLLARAKGASEDRIALRHIFRNAMVPLVQYIPSAFLNTVVGSIYIESLYSIPGMGGLLVTCVQRHDNTMVQGIVLLYACVGIIGLILGDLLMVLIDPRISLGKKEGGR</sequence>
<dbReference type="InterPro" id="IPR045621">
    <property type="entry name" value="BPD_transp_1_N"/>
</dbReference>